<evidence type="ECO:0000313" key="6">
    <source>
        <dbReference type="EMBL" id="RLV55451.1"/>
    </source>
</evidence>
<keyword evidence="5" id="KW-0472">Membrane</keyword>
<dbReference type="Gene3D" id="1.20.1440.20">
    <property type="entry name" value="LemA-like domain"/>
    <property type="match status" value="1"/>
</dbReference>
<name>A0A3L8PJJ6_9ACTN</name>
<dbReference type="GO" id="GO:0016020">
    <property type="term" value="C:membrane"/>
    <property type="evidence" value="ECO:0007669"/>
    <property type="project" value="UniProtKB-SubCell"/>
</dbReference>
<dbReference type="EMBL" id="RDBF01000008">
    <property type="protein sequence ID" value="RLV55451.1"/>
    <property type="molecule type" value="Genomic_DNA"/>
</dbReference>
<gene>
    <name evidence="6" type="ORF">D9V41_11910</name>
</gene>
<dbReference type="RefSeq" id="WP_121794791.1">
    <property type="nucleotide sequence ID" value="NZ_RDBF01000008.1"/>
</dbReference>
<dbReference type="InterPro" id="IPR007156">
    <property type="entry name" value="MamQ_LemA"/>
</dbReference>
<reference evidence="6 7" key="1">
    <citation type="submission" date="2018-10" db="EMBL/GenBank/DDBJ databases">
        <title>Aeromicrobium sp. 9W16Y-2 whole genome shotgun sequence.</title>
        <authorList>
            <person name="Li F."/>
        </authorList>
    </citation>
    <scope>NUCLEOTIDE SEQUENCE [LARGE SCALE GENOMIC DNA]</scope>
    <source>
        <strain evidence="6 7">9W16Y-2</strain>
    </source>
</reference>
<dbReference type="PANTHER" id="PTHR34478">
    <property type="entry name" value="PROTEIN LEMA"/>
    <property type="match status" value="1"/>
</dbReference>
<keyword evidence="3" id="KW-0812">Transmembrane</keyword>
<dbReference type="SUPFAM" id="SSF140478">
    <property type="entry name" value="LemA-like"/>
    <property type="match status" value="1"/>
</dbReference>
<keyword evidence="4" id="KW-1133">Transmembrane helix</keyword>
<dbReference type="Proteomes" id="UP000282515">
    <property type="component" value="Unassembled WGS sequence"/>
</dbReference>
<proteinExistence type="inferred from homology"/>
<evidence type="ECO:0000313" key="7">
    <source>
        <dbReference type="Proteomes" id="UP000282515"/>
    </source>
</evidence>
<dbReference type="PANTHER" id="PTHR34478:SF1">
    <property type="entry name" value="PROTEIN LEMA"/>
    <property type="match status" value="1"/>
</dbReference>
<evidence type="ECO:0000256" key="1">
    <source>
        <dbReference type="ARBA" id="ARBA00004167"/>
    </source>
</evidence>
<comment type="subcellular location">
    <subcellularLocation>
        <location evidence="1">Membrane</location>
        <topology evidence="1">Single-pass membrane protein</topology>
    </subcellularLocation>
</comment>
<evidence type="ECO:0000256" key="2">
    <source>
        <dbReference type="ARBA" id="ARBA00008854"/>
    </source>
</evidence>
<dbReference type="InterPro" id="IPR023353">
    <property type="entry name" value="LemA-like_dom_sf"/>
</dbReference>
<sequence>MEFLVAALALALAFVLLVATSLRRRSRRRLAIREGATELRAALERAAAPVPELLDAIGEYASWERAVFAEARAAADQAAAADSATECVAAYDRFVMATNDLFAIVEVYPDLSADEDTAGRLQELERATEQAATARARLAPLLAGRAG</sequence>
<protein>
    <recommendedName>
        <fullName evidence="8">LemA family protein</fullName>
    </recommendedName>
</protein>
<dbReference type="AlphaFoldDB" id="A0A3L8PJJ6"/>
<comment type="similarity">
    <text evidence="2">Belongs to the LemA family.</text>
</comment>
<evidence type="ECO:0000256" key="3">
    <source>
        <dbReference type="ARBA" id="ARBA00022692"/>
    </source>
</evidence>
<organism evidence="6 7">
    <name type="scientific">Aeromicrobium phragmitis</name>
    <dbReference type="NCBI Taxonomy" id="2478914"/>
    <lineage>
        <taxon>Bacteria</taxon>
        <taxon>Bacillati</taxon>
        <taxon>Actinomycetota</taxon>
        <taxon>Actinomycetes</taxon>
        <taxon>Propionibacteriales</taxon>
        <taxon>Nocardioidaceae</taxon>
        <taxon>Aeromicrobium</taxon>
    </lineage>
</organism>
<evidence type="ECO:0000256" key="5">
    <source>
        <dbReference type="ARBA" id="ARBA00023136"/>
    </source>
</evidence>
<keyword evidence="7" id="KW-1185">Reference proteome</keyword>
<evidence type="ECO:0008006" key="8">
    <source>
        <dbReference type="Google" id="ProtNLM"/>
    </source>
</evidence>
<accession>A0A3L8PJJ6</accession>
<comment type="caution">
    <text evidence="6">The sequence shown here is derived from an EMBL/GenBank/DDBJ whole genome shotgun (WGS) entry which is preliminary data.</text>
</comment>
<dbReference type="OrthoDB" id="9804152at2"/>
<evidence type="ECO:0000256" key="4">
    <source>
        <dbReference type="ARBA" id="ARBA00022989"/>
    </source>
</evidence>
<dbReference type="Pfam" id="PF04011">
    <property type="entry name" value="LemA"/>
    <property type="match status" value="1"/>
</dbReference>